<feature type="compositionally biased region" description="Low complexity" evidence="1">
    <location>
        <begin position="1"/>
        <end position="10"/>
    </location>
</feature>
<name>A0AAN8WIN6_HALRR</name>
<keyword evidence="4" id="KW-1185">Reference proteome</keyword>
<comment type="caution">
    <text evidence="3">The sequence shown here is derived from an EMBL/GenBank/DDBJ whole genome shotgun (WGS) entry which is preliminary data.</text>
</comment>
<protein>
    <recommendedName>
        <fullName evidence="2">NACHT domain-containing protein</fullName>
    </recommendedName>
</protein>
<dbReference type="PANTHER" id="PTHR46844">
    <property type="entry name" value="SLR5058 PROTEIN"/>
    <property type="match status" value="1"/>
</dbReference>
<dbReference type="SUPFAM" id="SSF52540">
    <property type="entry name" value="P-loop containing nucleoside triphosphate hydrolases"/>
    <property type="match status" value="1"/>
</dbReference>
<sequence length="994" mass="115460">MSECSSLENESPPPLPSHDPLQQNAPQVPPRISREDIHVLQYFKALQPKGPVARCLAYAYLALTRVDNQSLIDYCRHTLHYTNTYIKSIFSPRERKLLSGNWDPLQQDITLLYKVMQHVCNLADHRSSVWITNSHSIEYLLQRIKQQRNFLAHEATTMTFKELVYRMMILETDSRAIIAHAGERSNKDMTAAEQEMEQMIRGLLRAIPSFISQTDYIRTMKELKEERIFKLNKFKNEVQTVLAAKYCHFTIISPAYWGDLTKDNLHVQDIFVYPEIKCEAGECVPFEKLIPEHKSQWMQVIVLQGVPGIGKTCLCQYIMNCWLTRNSNPVQGCSFPWLRDTDFLAPIQCAYVSKESFSEYLLTNIFQDNSHIASEDMLPLLRSLRVLLLVDGWDEGSSALKKMIRQVIRELPESRLVITVRPEFELEVKSDISPYISSTSHIWKTYNILGFNCTKREEYIQKVFNTMQKNLKEQKEKLTSDLRIQLKRLNAYAGETLKIPLALMTIINLCEDHQLQNFKVITRERIHQHILYHITERLVGRLKQSSEQMIHKDEFRIKCRKWFLALGKEAWISLKCHKSVLSEDSVLNLAKKCKVLGLDQLNMLSSTLRRCQFNRGDDHVLWEFEHSTLQQFLAAKYLYWKTFRTKNLISVLDFDKETVESYGYLGYLLTINFLAAILCQKGKITQQFAADFAYLLDVPDIRWQDIGWIIEECERNTTITSYTQPLLINKTVTHISSDMIELLVCTLQHTSLQIGSPFYISFETTNQDMSKLLDLLYERCHIPTLAVSEETDFCLLQKFLEEKESIPPYLLPSVVRISLQSPAQAKSLAFCLCSCLNKDEKRIAHLLCHNQKAVENIAVLMENLKPMNIYDTFIEMPYKFWHDKNLEFDLERIVTSCNWPGTLLFSTTCCLVANIVKGAIKIMLRKEISVHKISYKRFIDDPYANSVEERTTTLFDVCFDKVEVLTHLCNSISIPNSEEACHRLHQKIDQETSS</sequence>
<dbReference type="InterPro" id="IPR007111">
    <property type="entry name" value="NACHT_NTPase"/>
</dbReference>
<dbReference type="InterPro" id="IPR027417">
    <property type="entry name" value="P-loop_NTPase"/>
</dbReference>
<dbReference type="AlphaFoldDB" id="A0AAN8WIN6"/>
<dbReference type="Pfam" id="PF05729">
    <property type="entry name" value="NACHT"/>
    <property type="match status" value="1"/>
</dbReference>
<dbReference type="EMBL" id="JAXCGZ010018976">
    <property type="protein sequence ID" value="KAK7066945.1"/>
    <property type="molecule type" value="Genomic_DNA"/>
</dbReference>
<evidence type="ECO:0000256" key="1">
    <source>
        <dbReference type="SAM" id="MobiDB-lite"/>
    </source>
</evidence>
<evidence type="ECO:0000313" key="3">
    <source>
        <dbReference type="EMBL" id="KAK7066945.1"/>
    </source>
</evidence>
<feature type="domain" description="NACHT" evidence="2">
    <location>
        <begin position="299"/>
        <end position="422"/>
    </location>
</feature>
<gene>
    <name evidence="3" type="ORF">SK128_018257</name>
</gene>
<feature type="region of interest" description="Disordered" evidence="1">
    <location>
        <begin position="1"/>
        <end position="28"/>
    </location>
</feature>
<dbReference type="PANTHER" id="PTHR46844:SF1">
    <property type="entry name" value="SLR5058 PROTEIN"/>
    <property type="match status" value="1"/>
</dbReference>
<dbReference type="PROSITE" id="PS50837">
    <property type="entry name" value="NACHT"/>
    <property type="match status" value="1"/>
</dbReference>
<evidence type="ECO:0000259" key="2">
    <source>
        <dbReference type="PROSITE" id="PS50837"/>
    </source>
</evidence>
<organism evidence="3 4">
    <name type="scientific">Halocaridina rubra</name>
    <name type="common">Hawaiian red shrimp</name>
    <dbReference type="NCBI Taxonomy" id="373956"/>
    <lineage>
        <taxon>Eukaryota</taxon>
        <taxon>Metazoa</taxon>
        <taxon>Ecdysozoa</taxon>
        <taxon>Arthropoda</taxon>
        <taxon>Crustacea</taxon>
        <taxon>Multicrustacea</taxon>
        <taxon>Malacostraca</taxon>
        <taxon>Eumalacostraca</taxon>
        <taxon>Eucarida</taxon>
        <taxon>Decapoda</taxon>
        <taxon>Pleocyemata</taxon>
        <taxon>Caridea</taxon>
        <taxon>Atyoidea</taxon>
        <taxon>Atyidae</taxon>
        <taxon>Halocaridina</taxon>
    </lineage>
</organism>
<dbReference type="Proteomes" id="UP001381693">
    <property type="component" value="Unassembled WGS sequence"/>
</dbReference>
<proteinExistence type="predicted"/>
<reference evidence="3 4" key="1">
    <citation type="submission" date="2023-11" db="EMBL/GenBank/DDBJ databases">
        <title>Halocaridina rubra genome assembly.</title>
        <authorList>
            <person name="Smith C."/>
        </authorList>
    </citation>
    <scope>NUCLEOTIDE SEQUENCE [LARGE SCALE GENOMIC DNA]</scope>
    <source>
        <strain evidence="3">EP-1</strain>
        <tissue evidence="3">Whole</tissue>
    </source>
</reference>
<dbReference type="Gene3D" id="3.40.50.300">
    <property type="entry name" value="P-loop containing nucleotide triphosphate hydrolases"/>
    <property type="match status" value="1"/>
</dbReference>
<evidence type="ECO:0000313" key="4">
    <source>
        <dbReference type="Proteomes" id="UP001381693"/>
    </source>
</evidence>
<accession>A0AAN8WIN6</accession>